<keyword evidence="1" id="KW-0732">Signal</keyword>
<feature type="chain" id="PRO_5030829523" description="DUF5666 domain-containing protein" evidence="1">
    <location>
        <begin position="24"/>
        <end position="170"/>
    </location>
</feature>
<comment type="caution">
    <text evidence="2">The sequence shown here is derived from an EMBL/GenBank/DDBJ whole genome shotgun (WGS) entry which is preliminary data.</text>
</comment>
<dbReference type="Proteomes" id="UP000567293">
    <property type="component" value="Unassembled WGS sequence"/>
</dbReference>
<evidence type="ECO:0000313" key="2">
    <source>
        <dbReference type="EMBL" id="MBA0088231.1"/>
    </source>
</evidence>
<name>A0A7V8SZQ6_9BACT</name>
<feature type="non-terminal residue" evidence="2">
    <location>
        <position position="170"/>
    </location>
</feature>
<evidence type="ECO:0008006" key="4">
    <source>
        <dbReference type="Google" id="ProtNLM"/>
    </source>
</evidence>
<evidence type="ECO:0000256" key="1">
    <source>
        <dbReference type="SAM" id="SignalP"/>
    </source>
</evidence>
<protein>
    <recommendedName>
        <fullName evidence="4">DUF5666 domain-containing protein</fullName>
    </recommendedName>
</protein>
<sequence length="170" mass="17620">MAFCDSKLIKISLPLTMFVAAGAAMTTALRATPLDAPSATAQAPNAARPVGTIKSVSGNNITLATDAGGDVTVVVQEGAKLVRVEPGQKDLKEAVPISLQELLSGDRILVRGQLAQDGKTVLASTVIAMKKASIAEKHAHEREEWRRQGVGGLVSSVDPAANSIVITQQG</sequence>
<organism evidence="2 3">
    <name type="scientific">Candidatus Acidiferrum panamense</name>
    <dbReference type="NCBI Taxonomy" id="2741543"/>
    <lineage>
        <taxon>Bacteria</taxon>
        <taxon>Pseudomonadati</taxon>
        <taxon>Acidobacteriota</taxon>
        <taxon>Terriglobia</taxon>
        <taxon>Candidatus Acidiferrales</taxon>
        <taxon>Candidatus Acidiferrum</taxon>
    </lineage>
</organism>
<evidence type="ECO:0000313" key="3">
    <source>
        <dbReference type="Proteomes" id="UP000567293"/>
    </source>
</evidence>
<feature type="signal peptide" evidence="1">
    <location>
        <begin position="1"/>
        <end position="23"/>
    </location>
</feature>
<gene>
    <name evidence="2" type="ORF">HRJ53_24865</name>
</gene>
<dbReference type="EMBL" id="JACDQQ010002401">
    <property type="protein sequence ID" value="MBA0088231.1"/>
    <property type="molecule type" value="Genomic_DNA"/>
</dbReference>
<proteinExistence type="predicted"/>
<dbReference type="AlphaFoldDB" id="A0A7V8SZQ6"/>
<accession>A0A7V8SZQ6</accession>
<reference evidence="2" key="1">
    <citation type="submission" date="2020-06" db="EMBL/GenBank/DDBJ databases">
        <title>Legume-microbial interactions unlock mineral nutrients during tropical forest succession.</title>
        <authorList>
            <person name="Epihov D.Z."/>
        </authorList>
    </citation>
    <scope>NUCLEOTIDE SEQUENCE [LARGE SCALE GENOMIC DNA]</scope>
    <source>
        <strain evidence="2">Pan2503</strain>
    </source>
</reference>
<keyword evidence="3" id="KW-1185">Reference proteome</keyword>